<protein>
    <submittedName>
        <fullName evidence="1">Uncharacterized protein</fullName>
    </submittedName>
</protein>
<comment type="caution">
    <text evidence="1">The sequence shown here is derived from an EMBL/GenBank/DDBJ whole genome shotgun (WGS) entry which is preliminary data.</text>
</comment>
<evidence type="ECO:0000313" key="2">
    <source>
        <dbReference type="Proteomes" id="UP001164250"/>
    </source>
</evidence>
<dbReference type="Proteomes" id="UP001164250">
    <property type="component" value="Chromosome 15"/>
</dbReference>
<sequence length="32" mass="3872">MCTNVMFETLDKRTCAHCTKDFSMVYDIYQYN</sequence>
<reference evidence="2" key="1">
    <citation type="journal article" date="2023" name="G3 (Bethesda)">
        <title>Genome assembly and association tests identify interacting loci associated with vigor, precocity, and sex in interspecific pistachio rootstocks.</title>
        <authorList>
            <person name="Palmer W."/>
            <person name="Jacygrad E."/>
            <person name="Sagayaradj S."/>
            <person name="Cavanaugh K."/>
            <person name="Han R."/>
            <person name="Bertier L."/>
            <person name="Beede B."/>
            <person name="Kafkas S."/>
            <person name="Golino D."/>
            <person name="Preece J."/>
            <person name="Michelmore R."/>
        </authorList>
    </citation>
    <scope>NUCLEOTIDE SEQUENCE [LARGE SCALE GENOMIC DNA]</scope>
</reference>
<gene>
    <name evidence="1" type="ORF">Patl1_35129</name>
</gene>
<evidence type="ECO:0000313" key="1">
    <source>
        <dbReference type="EMBL" id="KAJ0074895.1"/>
    </source>
</evidence>
<name>A0ACC0ZSV1_9ROSI</name>
<proteinExistence type="predicted"/>
<accession>A0ACC0ZSV1</accession>
<dbReference type="EMBL" id="CM047910">
    <property type="protein sequence ID" value="KAJ0074895.1"/>
    <property type="molecule type" value="Genomic_DNA"/>
</dbReference>
<keyword evidence="2" id="KW-1185">Reference proteome</keyword>
<organism evidence="1 2">
    <name type="scientific">Pistacia atlantica</name>
    <dbReference type="NCBI Taxonomy" id="434234"/>
    <lineage>
        <taxon>Eukaryota</taxon>
        <taxon>Viridiplantae</taxon>
        <taxon>Streptophyta</taxon>
        <taxon>Embryophyta</taxon>
        <taxon>Tracheophyta</taxon>
        <taxon>Spermatophyta</taxon>
        <taxon>Magnoliopsida</taxon>
        <taxon>eudicotyledons</taxon>
        <taxon>Gunneridae</taxon>
        <taxon>Pentapetalae</taxon>
        <taxon>rosids</taxon>
        <taxon>malvids</taxon>
        <taxon>Sapindales</taxon>
        <taxon>Anacardiaceae</taxon>
        <taxon>Pistacia</taxon>
    </lineage>
</organism>